<dbReference type="InterPro" id="IPR029052">
    <property type="entry name" value="Metallo-depent_PP-like"/>
</dbReference>
<sequence>MFHLKIDAAAGARKVWLTSDLHLLHKSISGPERSTWKSGFRNFKDEYEMTEHILNNINKHVGHDDILINLGDFVFKNHKCIPEMRGRIVCQEVHHIIGNHDTKIEQYADKFSSMSDIMALNYHGNMFILCHYAMRVWHHMSKGVYHAYGHSHDSIDRHPNQPWGKSMDVGIDSAYRILGEYRPFDIKEVIKILSKRAEDPSSTIEEGL</sequence>
<dbReference type="InterPro" id="IPR004843">
    <property type="entry name" value="Calcineurin-like_PHP"/>
</dbReference>
<reference evidence="2 3" key="1">
    <citation type="journal article" date="2017" name="Int. J. Syst. Evol. Microbiol.">
        <title>Arachidicoccus ginsenosidivorans sp. nov., with ginsenoside-converting activity isolated from ginseng cultivating soil.</title>
        <authorList>
            <person name="Siddiqi M.Z."/>
            <person name="Aslam Z."/>
            <person name="Im W.T."/>
        </authorList>
    </citation>
    <scope>NUCLEOTIDE SEQUENCE [LARGE SCALE GENOMIC DNA]</scope>
    <source>
        <strain evidence="2 3">Gsoil 809</strain>
    </source>
</reference>
<dbReference type="Gene3D" id="3.60.21.10">
    <property type="match status" value="1"/>
</dbReference>
<keyword evidence="3" id="KW-1185">Reference proteome</keyword>
<dbReference type="Proteomes" id="UP000321291">
    <property type="component" value="Chromosome"/>
</dbReference>
<proteinExistence type="predicted"/>
<evidence type="ECO:0000259" key="1">
    <source>
        <dbReference type="Pfam" id="PF00149"/>
    </source>
</evidence>
<dbReference type="GO" id="GO:0016787">
    <property type="term" value="F:hydrolase activity"/>
    <property type="evidence" value="ECO:0007669"/>
    <property type="project" value="InterPro"/>
</dbReference>
<protein>
    <recommendedName>
        <fullName evidence="1">Calcineurin-like phosphoesterase domain-containing protein</fullName>
    </recommendedName>
</protein>
<dbReference type="KEGG" id="agi:FSB73_01525"/>
<accession>A0A5B8VG53</accession>
<dbReference type="EMBL" id="CP042434">
    <property type="protein sequence ID" value="QEC70577.1"/>
    <property type="molecule type" value="Genomic_DNA"/>
</dbReference>
<evidence type="ECO:0000313" key="3">
    <source>
        <dbReference type="Proteomes" id="UP000321291"/>
    </source>
</evidence>
<name>A0A5B8VG53_9BACT</name>
<dbReference type="OrthoDB" id="5380073at2"/>
<dbReference type="Pfam" id="PF00149">
    <property type="entry name" value="Metallophos"/>
    <property type="match status" value="1"/>
</dbReference>
<dbReference type="SUPFAM" id="SSF56300">
    <property type="entry name" value="Metallo-dependent phosphatases"/>
    <property type="match status" value="1"/>
</dbReference>
<dbReference type="RefSeq" id="WP_146779840.1">
    <property type="nucleotide sequence ID" value="NZ_CP042434.1"/>
</dbReference>
<organism evidence="2 3">
    <name type="scientific">Arachidicoccus ginsenosidivorans</name>
    <dbReference type="NCBI Taxonomy" id="496057"/>
    <lineage>
        <taxon>Bacteria</taxon>
        <taxon>Pseudomonadati</taxon>
        <taxon>Bacteroidota</taxon>
        <taxon>Chitinophagia</taxon>
        <taxon>Chitinophagales</taxon>
        <taxon>Chitinophagaceae</taxon>
        <taxon>Arachidicoccus</taxon>
    </lineage>
</organism>
<dbReference type="AlphaFoldDB" id="A0A5B8VG53"/>
<feature type="domain" description="Calcineurin-like phosphoesterase" evidence="1">
    <location>
        <begin position="14"/>
        <end position="150"/>
    </location>
</feature>
<evidence type="ECO:0000313" key="2">
    <source>
        <dbReference type="EMBL" id="QEC70577.1"/>
    </source>
</evidence>
<gene>
    <name evidence="2" type="ORF">FSB73_01525</name>
</gene>